<dbReference type="AlphaFoldDB" id="A0A523QL30"/>
<accession>A0A523QL30</accession>
<evidence type="ECO:0000256" key="9">
    <source>
        <dbReference type="SAM" id="Phobius"/>
    </source>
</evidence>
<dbReference type="PANTHER" id="PTHR30625:SF15">
    <property type="entry name" value="BIOPOLYMER TRANSPORT PROTEIN EXBB"/>
    <property type="match status" value="1"/>
</dbReference>
<dbReference type="GO" id="GO:0017038">
    <property type="term" value="P:protein import"/>
    <property type="evidence" value="ECO:0007669"/>
    <property type="project" value="TreeGrafter"/>
</dbReference>
<evidence type="ECO:0000256" key="8">
    <source>
        <dbReference type="RuleBase" id="RU004057"/>
    </source>
</evidence>
<dbReference type="Pfam" id="PF01618">
    <property type="entry name" value="MotA_ExbB"/>
    <property type="match status" value="1"/>
</dbReference>
<evidence type="ECO:0000256" key="2">
    <source>
        <dbReference type="ARBA" id="ARBA00022448"/>
    </source>
</evidence>
<comment type="caution">
    <text evidence="11">The sequence shown here is derived from an EMBL/GenBank/DDBJ whole genome shotgun (WGS) entry which is preliminary data.</text>
</comment>
<evidence type="ECO:0000256" key="6">
    <source>
        <dbReference type="ARBA" id="ARBA00022989"/>
    </source>
</evidence>
<protein>
    <submittedName>
        <fullName evidence="11">MotA/TolQ/ExbB proton channel family protein</fullName>
    </submittedName>
</protein>
<dbReference type="PANTHER" id="PTHR30625">
    <property type="entry name" value="PROTEIN TOLQ"/>
    <property type="match status" value="1"/>
</dbReference>
<feature type="transmembrane region" description="Helical" evidence="9">
    <location>
        <begin position="111"/>
        <end position="136"/>
    </location>
</feature>
<dbReference type="InterPro" id="IPR050790">
    <property type="entry name" value="ExbB/TolQ_transport"/>
</dbReference>
<keyword evidence="6 9" id="KW-1133">Transmembrane helix</keyword>
<feature type="transmembrane region" description="Helical" evidence="9">
    <location>
        <begin position="12"/>
        <end position="35"/>
    </location>
</feature>
<keyword evidence="2 8" id="KW-0813">Transport</keyword>
<dbReference type="InterPro" id="IPR002898">
    <property type="entry name" value="MotA_ExbB_proton_chnl"/>
</dbReference>
<evidence type="ECO:0000256" key="3">
    <source>
        <dbReference type="ARBA" id="ARBA00022475"/>
    </source>
</evidence>
<sequence length="204" mass="22483">MLEMLRSSWLMIPLGICSILALAIIIERFVSLRVIEGTADRFMMRTREILRGSEPRKVDKILALCQMTSSPPARILEAGINKKDLGREETKEAIQDAGSLETPHLERYLRVLGTVVTVTPLLGLLGTVVGMIRVFNVIAIQGVGDPGALAGGIQEALYTTAVGLSIAIPSLVFYNYFRHRTDRLIRKLEGVASEFMDSLIGRET</sequence>
<keyword evidence="3" id="KW-1003">Cell membrane</keyword>
<feature type="transmembrane region" description="Helical" evidence="9">
    <location>
        <begin position="156"/>
        <end position="177"/>
    </location>
</feature>
<comment type="subcellular location">
    <subcellularLocation>
        <location evidence="1">Cell membrane</location>
        <topology evidence="1">Multi-pass membrane protein</topology>
    </subcellularLocation>
    <subcellularLocation>
        <location evidence="8">Membrane</location>
        <topology evidence="8">Multi-pass membrane protein</topology>
    </subcellularLocation>
</comment>
<keyword evidence="7 9" id="KW-0472">Membrane</keyword>
<evidence type="ECO:0000313" key="11">
    <source>
        <dbReference type="EMBL" id="TES86437.1"/>
    </source>
</evidence>
<proteinExistence type="inferred from homology"/>
<keyword evidence="4 9" id="KW-0812">Transmembrane</keyword>
<comment type="similarity">
    <text evidence="8">Belongs to the exbB/tolQ family.</text>
</comment>
<evidence type="ECO:0000313" key="12">
    <source>
        <dbReference type="Proteomes" id="UP000320781"/>
    </source>
</evidence>
<dbReference type="GO" id="GO:0005886">
    <property type="term" value="C:plasma membrane"/>
    <property type="evidence" value="ECO:0007669"/>
    <property type="project" value="UniProtKB-SubCell"/>
</dbReference>
<organism evidence="11 12">
    <name type="scientific">Aerophobetes bacterium</name>
    <dbReference type="NCBI Taxonomy" id="2030807"/>
    <lineage>
        <taxon>Bacteria</taxon>
        <taxon>Candidatus Aerophobota</taxon>
    </lineage>
</organism>
<feature type="domain" description="MotA/TolQ/ExbB proton channel" evidence="10">
    <location>
        <begin position="70"/>
        <end position="189"/>
    </location>
</feature>
<dbReference type="EMBL" id="SOKU01000094">
    <property type="protein sequence ID" value="TES86437.1"/>
    <property type="molecule type" value="Genomic_DNA"/>
</dbReference>
<gene>
    <name evidence="11" type="ORF">E3J95_01990</name>
</gene>
<evidence type="ECO:0000256" key="5">
    <source>
        <dbReference type="ARBA" id="ARBA00022927"/>
    </source>
</evidence>
<evidence type="ECO:0000259" key="10">
    <source>
        <dbReference type="Pfam" id="PF01618"/>
    </source>
</evidence>
<reference evidence="11 12" key="1">
    <citation type="submission" date="2019-03" db="EMBL/GenBank/DDBJ databases">
        <title>Metabolic potential of uncultured bacteria and archaea associated with petroleum seepage in deep-sea sediments.</title>
        <authorList>
            <person name="Dong X."/>
            <person name="Hubert C."/>
        </authorList>
    </citation>
    <scope>NUCLEOTIDE SEQUENCE [LARGE SCALE GENOMIC DNA]</scope>
    <source>
        <strain evidence="11">E44_bin92</strain>
    </source>
</reference>
<evidence type="ECO:0000256" key="7">
    <source>
        <dbReference type="ARBA" id="ARBA00023136"/>
    </source>
</evidence>
<name>A0A523QL30_UNCAE</name>
<evidence type="ECO:0000256" key="4">
    <source>
        <dbReference type="ARBA" id="ARBA00022692"/>
    </source>
</evidence>
<keyword evidence="5 8" id="KW-0653">Protein transport</keyword>
<evidence type="ECO:0000256" key="1">
    <source>
        <dbReference type="ARBA" id="ARBA00004651"/>
    </source>
</evidence>
<dbReference type="Proteomes" id="UP000320781">
    <property type="component" value="Unassembled WGS sequence"/>
</dbReference>